<dbReference type="SMART" id="SM00032">
    <property type="entry name" value="CCP"/>
    <property type="match status" value="5"/>
</dbReference>
<evidence type="ECO:0000313" key="8">
    <source>
        <dbReference type="EMBL" id="WAR08531.1"/>
    </source>
</evidence>
<feature type="domain" description="Sushi" evidence="7">
    <location>
        <begin position="238"/>
        <end position="295"/>
    </location>
</feature>
<dbReference type="Proteomes" id="UP001164746">
    <property type="component" value="Chromosome 6"/>
</dbReference>
<evidence type="ECO:0000256" key="1">
    <source>
        <dbReference type="ARBA" id="ARBA00022659"/>
    </source>
</evidence>
<evidence type="ECO:0000256" key="4">
    <source>
        <dbReference type="ARBA" id="ARBA00023180"/>
    </source>
</evidence>
<dbReference type="InterPro" id="IPR000436">
    <property type="entry name" value="Sushi_SCR_CCP_dom"/>
</dbReference>
<protein>
    <submittedName>
        <fullName evidence="8">CSMD1-like protein</fullName>
    </submittedName>
</protein>
<feature type="signal peptide" evidence="6">
    <location>
        <begin position="1"/>
        <end position="17"/>
    </location>
</feature>
<feature type="disulfide bond" evidence="5">
    <location>
        <begin position="208"/>
        <end position="235"/>
    </location>
</feature>
<evidence type="ECO:0000259" key="7">
    <source>
        <dbReference type="PROSITE" id="PS50923"/>
    </source>
</evidence>
<dbReference type="PANTHER" id="PTHR19325:SF575">
    <property type="entry name" value="LOCOMOTION-RELATED PROTEIN HIKARU GENKI"/>
    <property type="match status" value="1"/>
</dbReference>
<dbReference type="CDD" id="cd00033">
    <property type="entry name" value="CCP"/>
    <property type="match status" value="5"/>
</dbReference>
<keyword evidence="6" id="KW-0732">Signal</keyword>
<comment type="caution">
    <text evidence="5">Lacks conserved residue(s) required for the propagation of feature annotation.</text>
</comment>
<dbReference type="InterPro" id="IPR050350">
    <property type="entry name" value="Compl-Cell_Adhes-Reg"/>
</dbReference>
<dbReference type="PROSITE" id="PS50923">
    <property type="entry name" value="SUSHI"/>
    <property type="match status" value="5"/>
</dbReference>
<dbReference type="Pfam" id="PF00084">
    <property type="entry name" value="Sushi"/>
    <property type="match status" value="5"/>
</dbReference>
<keyword evidence="4" id="KW-0325">Glycoprotein</keyword>
<feature type="disulfide bond" evidence="5">
    <location>
        <begin position="150"/>
        <end position="177"/>
    </location>
</feature>
<evidence type="ECO:0000256" key="6">
    <source>
        <dbReference type="SAM" id="SignalP"/>
    </source>
</evidence>
<gene>
    <name evidence="8" type="ORF">MAR_018489</name>
</gene>
<accession>A0ABY7EMW8</accession>
<feature type="disulfide bond" evidence="5">
    <location>
        <begin position="266"/>
        <end position="293"/>
    </location>
</feature>
<sequence length="377" mass="38451">MMLLLWISLYFLHVVEGQIGVTTCTDTSDCASLSNSLCDTIVTQTCMCVSSQGYTANAANDGCDYDCGSLSNPANGQVSAPTTTEGSTATYSCNSGFILVGGSARTCEASGWSGSEPTCQQVDCGSLSNPANGQVSSLATTEGSTATYSCNSGFMLVGDSTRTCEASGVWNGSEPTCQQVDCGSLSNPANGQVSSLATTEGSTATYSCNSGFMLVGDSTRTCEASGVWNGSEPTCQQVDCGSLSNPANGQVSFLATTEGSTATYSCNSGFMLVGDSTRTCEASGVWNGSEPTCQQEDCGSLSNPANGQVSAPATTEGSTATYSCNSCYTLVGDSTRTCEASGWSGSEPTCQQDSKADALVISTWLAVASTILVVAMF</sequence>
<feature type="domain" description="Sushi" evidence="7">
    <location>
        <begin position="65"/>
        <end position="121"/>
    </location>
</feature>
<dbReference type="EMBL" id="CP111017">
    <property type="protein sequence ID" value="WAR08531.1"/>
    <property type="molecule type" value="Genomic_DNA"/>
</dbReference>
<reference evidence="8" key="1">
    <citation type="submission" date="2022-11" db="EMBL/GenBank/DDBJ databases">
        <title>Centuries of genome instability and evolution in soft-shell clam transmissible cancer (bioRxiv).</title>
        <authorList>
            <person name="Hart S.F.M."/>
            <person name="Yonemitsu M.A."/>
            <person name="Giersch R.M."/>
            <person name="Beal B.F."/>
            <person name="Arriagada G."/>
            <person name="Davis B.W."/>
            <person name="Ostrander E.A."/>
            <person name="Goff S.P."/>
            <person name="Metzger M.J."/>
        </authorList>
    </citation>
    <scope>NUCLEOTIDE SEQUENCE</scope>
    <source>
        <strain evidence="8">MELC-2E11</strain>
        <tissue evidence="8">Siphon/mantle</tissue>
    </source>
</reference>
<evidence type="ECO:0000256" key="5">
    <source>
        <dbReference type="PROSITE-ProRule" id="PRU00302"/>
    </source>
</evidence>
<name>A0ABY7EMW8_MYAAR</name>
<feature type="domain" description="Sushi" evidence="7">
    <location>
        <begin position="296"/>
        <end position="352"/>
    </location>
</feature>
<keyword evidence="2" id="KW-0677">Repeat</keyword>
<proteinExistence type="predicted"/>
<evidence type="ECO:0000256" key="2">
    <source>
        <dbReference type="ARBA" id="ARBA00022737"/>
    </source>
</evidence>
<dbReference type="SUPFAM" id="SSF57535">
    <property type="entry name" value="Complement control module/SCR domain"/>
    <property type="match status" value="5"/>
</dbReference>
<evidence type="ECO:0000313" key="9">
    <source>
        <dbReference type="Proteomes" id="UP001164746"/>
    </source>
</evidence>
<feature type="chain" id="PRO_5046408227" evidence="6">
    <location>
        <begin position="18"/>
        <end position="377"/>
    </location>
</feature>
<feature type="domain" description="Sushi" evidence="7">
    <location>
        <begin position="180"/>
        <end position="237"/>
    </location>
</feature>
<keyword evidence="1 5" id="KW-0768">Sushi</keyword>
<dbReference type="InterPro" id="IPR035976">
    <property type="entry name" value="Sushi/SCR/CCP_sf"/>
</dbReference>
<organism evidence="8 9">
    <name type="scientific">Mya arenaria</name>
    <name type="common">Soft-shell clam</name>
    <dbReference type="NCBI Taxonomy" id="6604"/>
    <lineage>
        <taxon>Eukaryota</taxon>
        <taxon>Metazoa</taxon>
        <taxon>Spiralia</taxon>
        <taxon>Lophotrochozoa</taxon>
        <taxon>Mollusca</taxon>
        <taxon>Bivalvia</taxon>
        <taxon>Autobranchia</taxon>
        <taxon>Heteroconchia</taxon>
        <taxon>Euheterodonta</taxon>
        <taxon>Imparidentia</taxon>
        <taxon>Neoheterodontei</taxon>
        <taxon>Myida</taxon>
        <taxon>Myoidea</taxon>
        <taxon>Myidae</taxon>
        <taxon>Mya</taxon>
    </lineage>
</organism>
<dbReference type="PANTHER" id="PTHR19325">
    <property type="entry name" value="COMPLEMENT COMPONENT-RELATED SUSHI DOMAIN-CONTAINING"/>
    <property type="match status" value="1"/>
</dbReference>
<keyword evidence="9" id="KW-1185">Reference proteome</keyword>
<feature type="domain" description="Sushi" evidence="7">
    <location>
        <begin position="122"/>
        <end position="179"/>
    </location>
</feature>
<dbReference type="Gene3D" id="2.10.70.10">
    <property type="entry name" value="Complement Module, domain 1"/>
    <property type="match status" value="5"/>
</dbReference>
<keyword evidence="3 5" id="KW-1015">Disulfide bond</keyword>
<evidence type="ECO:0000256" key="3">
    <source>
        <dbReference type="ARBA" id="ARBA00023157"/>
    </source>
</evidence>